<accession>A0ABQ0MT21</accession>
<evidence type="ECO:0000313" key="1">
    <source>
        <dbReference type="EMBL" id="GAW95499.1"/>
    </source>
</evidence>
<evidence type="ECO:0008006" key="3">
    <source>
        <dbReference type="Google" id="ProtNLM"/>
    </source>
</evidence>
<reference evidence="1 2" key="1">
    <citation type="submission" date="2017-06" db="EMBL/GenBank/DDBJ databases">
        <title>Whole Genome Sequences of Colwellia marinimaniae MTCD1.</title>
        <authorList>
            <person name="Kusumoto H."/>
            <person name="Inoue M."/>
            <person name="Tanikawa K."/>
            <person name="Maeji H."/>
            <person name="Cameron J.H."/>
            <person name="Bartlett D.H."/>
        </authorList>
    </citation>
    <scope>NUCLEOTIDE SEQUENCE [LARGE SCALE GENOMIC DNA]</scope>
    <source>
        <strain evidence="1 2">MTCD1</strain>
    </source>
</reference>
<sequence>MPKGHHYGRTQTRAYTGEYHRINANVFKPLLTTPLGSYSINSEYLSDNHRKLVLKENENGVRYVTFTINKTPHQIALKLDNSSASNKLYITCPYCQKQRQHLYAIKHAYACRQCIGLHYASQSERPQERLMRRIRKLRKELWGFDWPEVNNMFEQIAYWPKPKWMRWKTFEQKRNNIILLEKKYWPMAITQMKTTFGDRFMAEKSN</sequence>
<name>A0ABQ0MT21_9GAMM</name>
<organism evidence="1 2">
    <name type="scientific">Colwellia marinimaniae</name>
    <dbReference type="NCBI Taxonomy" id="1513592"/>
    <lineage>
        <taxon>Bacteria</taxon>
        <taxon>Pseudomonadati</taxon>
        <taxon>Pseudomonadota</taxon>
        <taxon>Gammaproteobacteria</taxon>
        <taxon>Alteromonadales</taxon>
        <taxon>Colwelliaceae</taxon>
        <taxon>Colwellia</taxon>
    </lineage>
</organism>
<dbReference type="EMBL" id="BDQM01000006">
    <property type="protein sequence ID" value="GAW95499.1"/>
    <property type="molecule type" value="Genomic_DNA"/>
</dbReference>
<dbReference type="Proteomes" id="UP000197068">
    <property type="component" value="Unassembled WGS sequence"/>
</dbReference>
<dbReference type="RefSeq" id="WP_057183510.1">
    <property type="nucleotide sequence ID" value="NZ_BDQM01000006.1"/>
</dbReference>
<protein>
    <recommendedName>
        <fullName evidence="3">Transposase</fullName>
    </recommendedName>
</protein>
<gene>
    <name evidence="1" type="ORF">MTCD1_01101</name>
</gene>
<evidence type="ECO:0000313" key="2">
    <source>
        <dbReference type="Proteomes" id="UP000197068"/>
    </source>
</evidence>
<keyword evidence="2" id="KW-1185">Reference proteome</keyword>
<proteinExistence type="predicted"/>
<comment type="caution">
    <text evidence="1">The sequence shown here is derived from an EMBL/GenBank/DDBJ whole genome shotgun (WGS) entry which is preliminary data.</text>
</comment>